<dbReference type="EMBL" id="KL142372">
    <property type="protein sequence ID" value="KDR80019.1"/>
    <property type="molecule type" value="Genomic_DNA"/>
</dbReference>
<evidence type="ECO:0000313" key="1">
    <source>
        <dbReference type="EMBL" id="KDR80019.1"/>
    </source>
</evidence>
<dbReference type="HOGENOM" id="CLU_063264_0_0_1"/>
<dbReference type="AlphaFoldDB" id="A0A067TJE2"/>
<name>A0A067TJE2_GALM3</name>
<dbReference type="OrthoDB" id="3130247at2759"/>
<proteinExistence type="predicted"/>
<dbReference type="InterPro" id="IPR032675">
    <property type="entry name" value="LRR_dom_sf"/>
</dbReference>
<dbReference type="Proteomes" id="UP000027222">
    <property type="component" value="Unassembled WGS sequence"/>
</dbReference>
<sequence>MGLLPPELLRLLMEDLKSERSTLHALTLTSRAMRCEATRLLYASMTDSSGTAHFKFLSTIQRVPAELAPLVRVYHLPTLLHKGTRGQKGIWHLILQCLPLMINLKELAFHRIIGSPSNILPPLGKDCPAPFQLHRFTWNWNSAIHLRGRTYDEQALSFLETQHELTSLQWSSSNYVASTFPTNACRKLKYIEGNINAVMMFLPSRSVTELRWLNPWHHYSNSFEDIQGLVELEALHSFSIESYSYLRIVTLFSKNNARSVALSRLEALEFCLGHLDDRNPTDLVRVVSSFPRLRKLVITNIDKSSPHQIWAPDGFNPQIRQLFEKCTQLRYVDISWDADRIYRRWVDGSPLPELLVIERERILELE</sequence>
<evidence type="ECO:0008006" key="3">
    <source>
        <dbReference type="Google" id="ProtNLM"/>
    </source>
</evidence>
<evidence type="ECO:0000313" key="2">
    <source>
        <dbReference type="Proteomes" id="UP000027222"/>
    </source>
</evidence>
<organism evidence="1 2">
    <name type="scientific">Galerina marginata (strain CBS 339.88)</name>
    <dbReference type="NCBI Taxonomy" id="685588"/>
    <lineage>
        <taxon>Eukaryota</taxon>
        <taxon>Fungi</taxon>
        <taxon>Dikarya</taxon>
        <taxon>Basidiomycota</taxon>
        <taxon>Agaricomycotina</taxon>
        <taxon>Agaricomycetes</taxon>
        <taxon>Agaricomycetidae</taxon>
        <taxon>Agaricales</taxon>
        <taxon>Agaricineae</taxon>
        <taxon>Strophariaceae</taxon>
        <taxon>Galerina</taxon>
    </lineage>
</organism>
<accession>A0A067TJE2</accession>
<reference evidence="2" key="1">
    <citation type="journal article" date="2014" name="Proc. Natl. Acad. Sci. U.S.A.">
        <title>Extensive sampling of basidiomycete genomes demonstrates inadequacy of the white-rot/brown-rot paradigm for wood decay fungi.</title>
        <authorList>
            <person name="Riley R."/>
            <person name="Salamov A.A."/>
            <person name="Brown D.W."/>
            <person name="Nagy L.G."/>
            <person name="Floudas D."/>
            <person name="Held B.W."/>
            <person name="Levasseur A."/>
            <person name="Lombard V."/>
            <person name="Morin E."/>
            <person name="Otillar R."/>
            <person name="Lindquist E.A."/>
            <person name="Sun H."/>
            <person name="LaButti K.M."/>
            <person name="Schmutz J."/>
            <person name="Jabbour D."/>
            <person name="Luo H."/>
            <person name="Baker S.E."/>
            <person name="Pisabarro A.G."/>
            <person name="Walton J.D."/>
            <person name="Blanchette R.A."/>
            <person name="Henrissat B."/>
            <person name="Martin F."/>
            <person name="Cullen D."/>
            <person name="Hibbett D.S."/>
            <person name="Grigoriev I.V."/>
        </authorList>
    </citation>
    <scope>NUCLEOTIDE SEQUENCE [LARGE SCALE GENOMIC DNA]</scope>
    <source>
        <strain evidence="2">CBS 339.88</strain>
    </source>
</reference>
<gene>
    <name evidence="1" type="ORF">GALMADRAFT_1174973</name>
</gene>
<keyword evidence="2" id="KW-1185">Reference proteome</keyword>
<dbReference type="Gene3D" id="3.80.10.10">
    <property type="entry name" value="Ribonuclease Inhibitor"/>
    <property type="match status" value="1"/>
</dbReference>
<protein>
    <recommendedName>
        <fullName evidence="3">F-box domain-containing protein</fullName>
    </recommendedName>
</protein>